<dbReference type="Proteomes" id="UP000002866">
    <property type="component" value="Chromosome 7"/>
</dbReference>
<name>I2H7D3_HENB6</name>
<dbReference type="GO" id="GO:0003899">
    <property type="term" value="F:DNA-directed RNA polymerase activity"/>
    <property type="evidence" value="ECO:0007669"/>
    <property type="project" value="UniProtKB-EC"/>
</dbReference>
<dbReference type="InterPro" id="IPR029262">
    <property type="entry name" value="RPOL_N"/>
</dbReference>
<dbReference type="EMBL" id="HE806322">
    <property type="protein sequence ID" value="CCH62285.1"/>
    <property type="molecule type" value="Genomic_DNA"/>
</dbReference>
<feature type="domain" description="DNA-directed RNA polymerase N-terminal" evidence="12">
    <location>
        <begin position="422"/>
        <end position="736"/>
    </location>
</feature>
<comment type="catalytic activity">
    <reaction evidence="9 10">
        <text>RNA(n) + a ribonucleoside 5'-triphosphate = RNA(n+1) + diphosphate</text>
        <dbReference type="Rhea" id="RHEA:21248"/>
        <dbReference type="Rhea" id="RHEA-COMP:14527"/>
        <dbReference type="Rhea" id="RHEA-COMP:17342"/>
        <dbReference type="ChEBI" id="CHEBI:33019"/>
        <dbReference type="ChEBI" id="CHEBI:61557"/>
        <dbReference type="ChEBI" id="CHEBI:140395"/>
        <dbReference type="EC" id="2.7.7.6"/>
    </reaction>
</comment>
<dbReference type="InParanoid" id="I2H7D3"/>
<dbReference type="Pfam" id="PF00940">
    <property type="entry name" value="RNA_pol"/>
    <property type="match status" value="1"/>
</dbReference>
<dbReference type="GO" id="GO:0006391">
    <property type="term" value="P:transcription initiation at mitochondrial promoter"/>
    <property type="evidence" value="ECO:0007669"/>
    <property type="project" value="EnsemblFungi"/>
</dbReference>
<sequence length="1352" mass="153915">MLRSTVRSRSVNLNLAVSSSTASSLSSRFIGCNDSCKRYISSKGSNLLASLDVNNSSVKSSFEVAPQQRKLNKPQIDLGFWKSSKFSINPNFEPFDRSYRSIINSSSTNRSVMQLWSLLEACLCSNYVDRAFHILESLYAIKPHRINFIDDYNMYLSYLADSGKIKKLSDLSLKVTRDLEKHFPDSTYNDRTIAILVHFALSFSKRSDFGSYITDINTFFSMSNNKNAKKAVLKNTDIFTLNDYKLLRDLNLVEASELPIAIRNIFDKNPSYPSEDTEKTIPPIKSAKSIPETNTNDLKNDDPTLQQLKTSPSEEAILDPDDTEISKKWDLNENIDTIEKDAGELLSVDTIGMKVIRHSLQGLSLTETQKQKIASFNFDSETSILATKLEDKSVDFYEIYCSLKTDAEREKFDEFLENFNQDRQRVLETRSTEAAKERWKHDFMDAKSRGEAPFEKKLNVKLWEWYSQMLPLIKKEVEQANELLQDSLIDKRKAGGISSDYAPYLNLVDPEKMCVITILELLKLNSTGGVFEGMRTARAVISVGKAIELEFRSEQLIRNEMHTFKNVSTKPHVFKKYVWSAKKRLRDHNIEKSKIEWPQAARAQIGSIMISTLLHVAKVNVRGHDPKTNKYVYGELPAFSHSYQYHNGAKIGVLKIHKSLIKQLNGERLATSVQPQQMPMIVKPRKWVSWNSGGYHYSQSILIRTRDSPEQVAYLKAVSEENLIPTIYSGLNVIGLTGWTVNRKVFNVLSEVWNTGKQFLDIPGIQDDMVVLPPLPSNAEPEEVREWKLKNKEIANKISSDRSVRCDSNYKLEIARAFLGEKIYFPHNLDFRGRAYPLSPHFNHLGNDMSRGLLIFWKGRRLGPQGLKWLKVHLANLFGYDKASLDDRIAFANQHIEDLKDSAEHPLDGKGWWQSADKPWQALATCMELNEAFKLENPEDFISHQPVHQDGTCNGLQHYAALGGDVEGAIQVNLVPSPKPQDVYNHVAKLVEARLDVAAKEGDETAKILQGKITRKVVKQTVMTNVYGVTFIGATRQIAKQLTEKFDDKQLAFEYGGYLAKHVFAAIRESFKGAHEIQDWLGECSKRISRAIRLDVDSKSFRNGNKPDFMSSVIWTTPLGLPIVQPYRDESKKQIKTNLQTIFIADPLAVNPVNARRQKSGFPPNFIHSLDASHMLLSATKCGEHGLDFASVHDSYWTHACDVDKMNYLLREEFIKLHEVDLIERLKTEFNQRYKDYLQVCKIPRTSPLARKIVECRKQLSTKLGRPATLADEIHEEKIRKELLNSIESEKQEAGKNMVTTVSIAEDYKDIDTLLKATACHMPILTPLTLPPIPTKGQFDVQELRKSAYFFS</sequence>
<dbReference type="EC" id="2.7.7.6" evidence="10"/>
<dbReference type="SMART" id="SM01311">
    <property type="entry name" value="RPOL_N"/>
    <property type="match status" value="1"/>
</dbReference>
<feature type="compositionally biased region" description="Polar residues" evidence="11">
    <location>
        <begin position="291"/>
        <end position="305"/>
    </location>
</feature>
<accession>I2H7D3</accession>
<dbReference type="GO" id="GO:0042645">
    <property type="term" value="C:mitochondrial nucleoid"/>
    <property type="evidence" value="ECO:0007669"/>
    <property type="project" value="EnsemblFungi"/>
</dbReference>
<dbReference type="Gene3D" id="1.10.287.280">
    <property type="match status" value="1"/>
</dbReference>
<comment type="function">
    <text evidence="10">DNA-dependent RNA polymerase catalyzes the transcription of DNA into RNA using the four ribonucleoside triphosphates as substrates.</text>
</comment>
<keyword evidence="3 10" id="KW-0240">DNA-directed RNA polymerase</keyword>
<evidence type="ECO:0000256" key="6">
    <source>
        <dbReference type="ARBA" id="ARBA00022946"/>
    </source>
</evidence>
<dbReference type="InterPro" id="IPR037159">
    <property type="entry name" value="RNA_POL_N_sf"/>
</dbReference>
<evidence type="ECO:0000259" key="12">
    <source>
        <dbReference type="SMART" id="SM01311"/>
    </source>
</evidence>
<dbReference type="RefSeq" id="XP_004181804.1">
    <property type="nucleotide sequence ID" value="XM_004181756.1"/>
</dbReference>
<dbReference type="PROSITE" id="PS00900">
    <property type="entry name" value="RNA_POL_PHAGE_1"/>
    <property type="match status" value="1"/>
</dbReference>
<dbReference type="FunFam" id="1.10.150.20:FF:000041">
    <property type="entry name" value="DNA-directed RNA polymerase"/>
    <property type="match status" value="1"/>
</dbReference>
<keyword evidence="6" id="KW-0809">Transit peptide</keyword>
<keyword evidence="5 10" id="KW-0548">Nucleotidyltransferase</keyword>
<dbReference type="Gene3D" id="1.10.287.260">
    <property type="match status" value="1"/>
</dbReference>
<dbReference type="InterPro" id="IPR046950">
    <property type="entry name" value="DNA-dir_Rpol_C_phage-type"/>
</dbReference>
<evidence type="ECO:0000256" key="5">
    <source>
        <dbReference type="ARBA" id="ARBA00022695"/>
    </source>
</evidence>
<evidence type="ECO:0000256" key="2">
    <source>
        <dbReference type="ARBA" id="ARBA00009493"/>
    </source>
</evidence>
<evidence type="ECO:0000256" key="3">
    <source>
        <dbReference type="ARBA" id="ARBA00022478"/>
    </source>
</evidence>
<dbReference type="PANTHER" id="PTHR10102">
    <property type="entry name" value="DNA-DIRECTED RNA POLYMERASE, MITOCHONDRIAL"/>
    <property type="match status" value="1"/>
</dbReference>
<dbReference type="GeneID" id="14497417"/>
<evidence type="ECO:0000256" key="4">
    <source>
        <dbReference type="ARBA" id="ARBA00022679"/>
    </source>
</evidence>
<dbReference type="FunFam" id="1.10.1320.10:FF:000005">
    <property type="entry name" value="DNA-directed RNA polymerase"/>
    <property type="match status" value="1"/>
</dbReference>
<dbReference type="Pfam" id="PF14700">
    <property type="entry name" value="RPOL_N"/>
    <property type="match status" value="1"/>
</dbReference>
<dbReference type="OrthoDB" id="276422at2759"/>
<feature type="region of interest" description="Disordered" evidence="11">
    <location>
        <begin position="272"/>
        <end position="305"/>
    </location>
</feature>
<keyword evidence="7" id="KW-0496">Mitochondrion</keyword>
<dbReference type="OMA" id="KWFEVDM"/>
<evidence type="ECO:0000256" key="9">
    <source>
        <dbReference type="ARBA" id="ARBA00048552"/>
    </source>
</evidence>
<dbReference type="PROSITE" id="PS00489">
    <property type="entry name" value="RNA_POL_PHAGE_2"/>
    <property type="match status" value="1"/>
</dbReference>
<dbReference type="GO" id="GO:0034245">
    <property type="term" value="C:mitochondrial DNA-directed RNA polymerase complex"/>
    <property type="evidence" value="ECO:0007669"/>
    <property type="project" value="EnsemblFungi"/>
</dbReference>
<evidence type="ECO:0000313" key="14">
    <source>
        <dbReference type="Proteomes" id="UP000002866"/>
    </source>
</evidence>
<evidence type="ECO:0000256" key="11">
    <source>
        <dbReference type="SAM" id="MobiDB-lite"/>
    </source>
</evidence>
<evidence type="ECO:0000256" key="7">
    <source>
        <dbReference type="ARBA" id="ARBA00023128"/>
    </source>
</evidence>
<proteinExistence type="inferred from homology"/>
<dbReference type="Gene3D" id="1.10.150.20">
    <property type="entry name" value="5' to 3' exonuclease, C-terminal subdomain"/>
    <property type="match status" value="1"/>
</dbReference>
<dbReference type="SUPFAM" id="SSF56672">
    <property type="entry name" value="DNA/RNA polymerases"/>
    <property type="match status" value="1"/>
</dbReference>
<dbReference type="FunFam" id="1.10.287.280:FF:000001">
    <property type="entry name" value="DNA-directed RNA polymerase"/>
    <property type="match status" value="1"/>
</dbReference>
<dbReference type="HOGENOM" id="CLU_003364_1_0_1"/>
<evidence type="ECO:0000256" key="10">
    <source>
        <dbReference type="RuleBase" id="RU003805"/>
    </source>
</evidence>
<dbReference type="GO" id="GO:0006269">
    <property type="term" value="P:DNA replication, synthesis of primer"/>
    <property type="evidence" value="ECO:0007669"/>
    <property type="project" value="EnsemblFungi"/>
</dbReference>
<evidence type="ECO:0000256" key="1">
    <source>
        <dbReference type="ARBA" id="ARBA00004173"/>
    </source>
</evidence>
<dbReference type="PANTHER" id="PTHR10102:SF0">
    <property type="entry name" value="DNA-DIRECTED RNA POLYMERASE, MITOCHONDRIAL"/>
    <property type="match status" value="1"/>
</dbReference>
<gene>
    <name evidence="13" type="primary">TBLA0G03490</name>
    <name evidence="13" type="ORF">TBLA_0G03490</name>
</gene>
<dbReference type="KEGG" id="tbl:TBLA_0G03490"/>
<dbReference type="STRING" id="1071380.I2H7D3"/>
<dbReference type="FunCoup" id="I2H7D3">
    <property type="interactions" value="300"/>
</dbReference>
<reference evidence="13 14" key="1">
    <citation type="journal article" date="2011" name="Proc. Natl. Acad. Sci. U.S.A.">
        <title>Evolutionary erosion of yeast sex chromosomes by mating-type switching accidents.</title>
        <authorList>
            <person name="Gordon J.L."/>
            <person name="Armisen D."/>
            <person name="Proux-Wera E."/>
            <person name="Oheigeartaigh S.S."/>
            <person name="Byrne K.P."/>
            <person name="Wolfe K.H."/>
        </authorList>
    </citation>
    <scope>NUCLEOTIDE SEQUENCE [LARGE SCALE GENOMIC DNA]</scope>
    <source>
        <strain evidence="14">ATCC 34711 / CBS 6284 / DSM 70876 / NBRC 10599 / NRRL Y-10934 / UCD 77-7</strain>
    </source>
</reference>
<keyword evidence="14" id="KW-1185">Reference proteome</keyword>
<protein>
    <recommendedName>
        <fullName evidence="10">DNA-directed RNA polymerase</fullName>
        <ecNumber evidence="10">2.7.7.6</ecNumber>
    </recommendedName>
</protein>
<dbReference type="InterPro" id="IPR043502">
    <property type="entry name" value="DNA/RNA_pol_sf"/>
</dbReference>
<keyword evidence="4 10" id="KW-0808">Transferase</keyword>
<evidence type="ECO:0000256" key="8">
    <source>
        <dbReference type="ARBA" id="ARBA00023163"/>
    </source>
</evidence>
<dbReference type="InterPro" id="IPR024075">
    <property type="entry name" value="DNA-dir_RNA_pol_helix_hairp_sf"/>
</dbReference>
<keyword evidence="8 10" id="KW-0804">Transcription</keyword>
<dbReference type="Gene3D" id="1.10.1320.10">
    <property type="entry name" value="DNA-directed RNA polymerase, N-terminal domain"/>
    <property type="match status" value="1"/>
</dbReference>
<dbReference type="InterPro" id="IPR002092">
    <property type="entry name" value="DNA-dir_Rpol_phage-type"/>
</dbReference>
<dbReference type="eggNOG" id="KOG1038">
    <property type="taxonomic scope" value="Eukaryota"/>
</dbReference>
<evidence type="ECO:0000313" key="13">
    <source>
        <dbReference type="EMBL" id="CCH62285.1"/>
    </source>
</evidence>
<organism evidence="13 14">
    <name type="scientific">Henningerozyma blattae (strain ATCC 34711 / CBS 6284 / DSM 70876 / NBRC 10599 / NRRL Y-10934 / UCD 77-7)</name>
    <name type="common">Yeast</name>
    <name type="synonym">Tetrapisispora blattae</name>
    <dbReference type="NCBI Taxonomy" id="1071380"/>
    <lineage>
        <taxon>Eukaryota</taxon>
        <taxon>Fungi</taxon>
        <taxon>Dikarya</taxon>
        <taxon>Ascomycota</taxon>
        <taxon>Saccharomycotina</taxon>
        <taxon>Saccharomycetes</taxon>
        <taxon>Saccharomycetales</taxon>
        <taxon>Saccharomycetaceae</taxon>
        <taxon>Henningerozyma</taxon>
    </lineage>
</organism>
<comment type="similarity">
    <text evidence="2 10">Belongs to the phage and mitochondrial RNA polymerase family.</text>
</comment>
<comment type="subcellular location">
    <subcellularLocation>
        <location evidence="1">Mitochondrion</location>
    </subcellularLocation>
</comment>
<dbReference type="GO" id="GO:0001018">
    <property type="term" value="F:mitochondrial promoter sequence-specific DNA binding"/>
    <property type="evidence" value="ECO:0007669"/>
    <property type="project" value="TreeGrafter"/>
</dbReference>